<comment type="subcellular location">
    <subcellularLocation>
        <location evidence="1">Cytoplasm</location>
    </subcellularLocation>
</comment>
<dbReference type="PIRSF" id="PIRSF006223">
    <property type="entry name" value="DsrC_TusE"/>
    <property type="match status" value="1"/>
</dbReference>
<dbReference type="Gene3D" id="1.10.10.370">
    <property type="entry name" value="DsrC-like protein, C-terminal domain"/>
    <property type="match status" value="1"/>
</dbReference>
<dbReference type="RefSeq" id="WP_210222712.1">
    <property type="nucleotide sequence ID" value="NZ_CP072801.1"/>
</dbReference>
<gene>
    <name evidence="4" type="ORF">J9253_20800</name>
</gene>
<protein>
    <recommendedName>
        <fullName evidence="3">Sulfurtransferase</fullName>
        <ecNumber evidence="3">2.8.1.-</ecNumber>
    </recommendedName>
</protein>
<reference evidence="4 5" key="1">
    <citation type="submission" date="2021-04" db="EMBL/GenBank/DDBJ databases">
        <title>Genomics, taxonomy and metabolism of representatives of sulfur bacteria of the genus Thiothrix: Thiothrix fructosivorans QT, Thiothrix unzii A1T and three new species, Thiothrix subterranea sp. nov., Thiothrix litoralis sp. nov. and 'Candidatus Thiothrix anitrata' sp. nov.</title>
        <authorList>
            <person name="Ravin N.V."/>
            <person name="Smolyakov D."/>
            <person name="Rudenko T.S."/>
            <person name="Mardanov A.V."/>
            <person name="Beletsky A.V."/>
            <person name="Markov N.D."/>
            <person name="Fomenkov A.I."/>
            <person name="Roberts R.J."/>
            <person name="Karnachuk O.V."/>
            <person name="Novikov A."/>
            <person name="Grabovich M.Y."/>
        </authorList>
    </citation>
    <scope>NUCLEOTIDE SEQUENCE [LARGE SCALE GENOMIC DNA]</scope>
    <source>
        <strain evidence="4 5">AS</strain>
    </source>
</reference>
<dbReference type="InterPro" id="IPR043163">
    <property type="entry name" value="DsrC-like_N"/>
</dbReference>
<keyword evidence="2" id="KW-0963">Cytoplasm</keyword>
<evidence type="ECO:0000313" key="4">
    <source>
        <dbReference type="EMBL" id="QTR46376.1"/>
    </source>
</evidence>
<dbReference type="Pfam" id="PF04358">
    <property type="entry name" value="DsrC"/>
    <property type="match status" value="1"/>
</dbReference>
<dbReference type="PANTHER" id="PTHR37010:SF1">
    <property type="entry name" value="SULFURTRANSFERASE TUSE"/>
    <property type="match status" value="1"/>
</dbReference>
<comment type="function">
    <text evidence="3">Part of a sulfur-relay system.</text>
</comment>
<evidence type="ECO:0000256" key="1">
    <source>
        <dbReference type="ARBA" id="ARBA00004496"/>
    </source>
</evidence>
<accession>A0ABX7WR67</accession>
<sequence>MLSHTTLERDAESYLVNPEDWSHDIAAELAAEENIDLTEAHWPIIEFVRDYWEEHKIIPDVRHVVSHMAEEQGIDKKAAKQQVFHLFPYGYVKQTCKIAGMQRPRGWSTG</sequence>
<keyword evidence="3" id="KW-0808">Transferase</keyword>
<dbReference type="PANTHER" id="PTHR37010">
    <property type="entry name" value="SULFURTRANSFERASE TUSE"/>
    <property type="match status" value="1"/>
</dbReference>
<dbReference type="SUPFAM" id="SSF69721">
    <property type="entry name" value="DsrC, the gamma subunit of dissimilatory sulfite reductase"/>
    <property type="match status" value="1"/>
</dbReference>
<keyword evidence="5" id="KW-1185">Reference proteome</keyword>
<evidence type="ECO:0000256" key="3">
    <source>
        <dbReference type="PIRNR" id="PIRNR006223"/>
    </source>
</evidence>
<dbReference type="InterPro" id="IPR007453">
    <property type="entry name" value="DsrC/TusE"/>
</dbReference>
<name>A0ABX7WR67_9GAMM</name>
<evidence type="ECO:0000313" key="5">
    <source>
        <dbReference type="Proteomes" id="UP000672039"/>
    </source>
</evidence>
<proteinExistence type="inferred from homology"/>
<dbReference type="InterPro" id="IPR025526">
    <property type="entry name" value="DsrC-like_dom_sf"/>
</dbReference>
<comment type="similarity">
    <text evidence="3">Belongs to the dsrC/tusE family.</text>
</comment>
<dbReference type="Gene3D" id="3.30.1420.10">
    <property type="match status" value="1"/>
</dbReference>
<dbReference type="EMBL" id="CP072801">
    <property type="protein sequence ID" value="QTR46376.1"/>
    <property type="molecule type" value="Genomic_DNA"/>
</dbReference>
<evidence type="ECO:0000256" key="2">
    <source>
        <dbReference type="ARBA" id="ARBA00022490"/>
    </source>
</evidence>
<dbReference type="InterPro" id="IPR042072">
    <property type="entry name" value="DsrC-like_C"/>
</dbReference>
<dbReference type="Proteomes" id="UP000672039">
    <property type="component" value="Chromosome"/>
</dbReference>
<organism evidence="4 5">
    <name type="scientific">Thiothrix litoralis</name>
    <dbReference type="NCBI Taxonomy" id="2891210"/>
    <lineage>
        <taxon>Bacteria</taxon>
        <taxon>Pseudomonadati</taxon>
        <taxon>Pseudomonadota</taxon>
        <taxon>Gammaproteobacteria</taxon>
        <taxon>Thiotrichales</taxon>
        <taxon>Thiotrichaceae</taxon>
        <taxon>Thiothrix</taxon>
    </lineage>
</organism>
<dbReference type="NCBIfam" id="TIGR03342">
    <property type="entry name" value="dsrC_tusE_dsvC"/>
    <property type="match status" value="1"/>
</dbReference>
<dbReference type="EC" id="2.8.1.-" evidence="3"/>